<dbReference type="Gene3D" id="1.25.40.10">
    <property type="entry name" value="Tetratricopeptide repeat domain"/>
    <property type="match status" value="1"/>
</dbReference>
<dbReference type="Pfam" id="PF09976">
    <property type="entry name" value="TPR_21"/>
    <property type="match status" value="1"/>
</dbReference>
<keyword evidence="6" id="KW-0143">Chaperone</keyword>
<accession>A0ABT0GG00</accession>
<dbReference type="Proteomes" id="UP001431449">
    <property type="component" value="Unassembled WGS sequence"/>
</dbReference>
<evidence type="ECO:0000313" key="11">
    <source>
        <dbReference type="EMBL" id="MCK7592977.1"/>
    </source>
</evidence>
<evidence type="ECO:0000256" key="9">
    <source>
        <dbReference type="SAM" id="Phobius"/>
    </source>
</evidence>
<evidence type="ECO:0000256" key="6">
    <source>
        <dbReference type="ARBA" id="ARBA00023186"/>
    </source>
</evidence>
<comment type="similarity">
    <text evidence="7">Belongs to the YfgM family.</text>
</comment>
<protein>
    <recommendedName>
        <fullName evidence="8">Ancillary SecYEG translocon subunit</fullName>
    </recommendedName>
</protein>
<dbReference type="RefSeq" id="WP_248205788.1">
    <property type="nucleotide sequence ID" value="NZ_JALNMH010000003.1"/>
</dbReference>
<keyword evidence="12" id="KW-1185">Reference proteome</keyword>
<keyword evidence="4 9" id="KW-1133">Transmembrane helix</keyword>
<evidence type="ECO:0000256" key="8">
    <source>
        <dbReference type="ARBA" id="ARBA00024235"/>
    </source>
</evidence>
<evidence type="ECO:0000256" key="3">
    <source>
        <dbReference type="ARBA" id="ARBA00022692"/>
    </source>
</evidence>
<feature type="transmembrane region" description="Helical" evidence="9">
    <location>
        <begin position="23"/>
        <end position="43"/>
    </location>
</feature>
<dbReference type="PIRSF" id="PIRSF006170">
    <property type="entry name" value="YfgM"/>
    <property type="match status" value="1"/>
</dbReference>
<comment type="subcellular location">
    <subcellularLocation>
        <location evidence="1">Cell membrane</location>
        <topology evidence="1">Single-pass type II membrane protein</topology>
    </subcellularLocation>
</comment>
<evidence type="ECO:0000313" key="12">
    <source>
        <dbReference type="Proteomes" id="UP001431449"/>
    </source>
</evidence>
<evidence type="ECO:0000259" key="10">
    <source>
        <dbReference type="Pfam" id="PF09976"/>
    </source>
</evidence>
<dbReference type="PANTHER" id="PTHR38035">
    <property type="entry name" value="UPF0070 PROTEIN YFGM"/>
    <property type="match status" value="1"/>
</dbReference>
<dbReference type="PANTHER" id="PTHR38035:SF1">
    <property type="entry name" value="ANCILLARY SECYEG TRANSLOCON SUBUNIT"/>
    <property type="match status" value="1"/>
</dbReference>
<evidence type="ECO:0000256" key="5">
    <source>
        <dbReference type="ARBA" id="ARBA00023136"/>
    </source>
</evidence>
<gene>
    <name evidence="11" type="ORF">M0G41_04750</name>
</gene>
<reference evidence="11" key="1">
    <citation type="submission" date="2022-04" db="EMBL/GenBank/DDBJ databases">
        <title>Lysobacter sp. CAU 1642 isolated from sea sand.</title>
        <authorList>
            <person name="Kim W."/>
        </authorList>
    </citation>
    <scope>NUCLEOTIDE SEQUENCE</scope>
    <source>
        <strain evidence="11">CAU 1642</strain>
    </source>
</reference>
<evidence type="ECO:0000256" key="7">
    <source>
        <dbReference type="ARBA" id="ARBA00024197"/>
    </source>
</evidence>
<evidence type="ECO:0000256" key="2">
    <source>
        <dbReference type="ARBA" id="ARBA00022475"/>
    </source>
</evidence>
<dbReference type="InterPro" id="IPR026039">
    <property type="entry name" value="YfgM"/>
</dbReference>
<dbReference type="InterPro" id="IPR011990">
    <property type="entry name" value="TPR-like_helical_dom_sf"/>
</dbReference>
<organism evidence="11 12">
    <name type="scientific">Pseudomarimonas salicorniae</name>
    <dbReference type="NCBI Taxonomy" id="2933270"/>
    <lineage>
        <taxon>Bacteria</taxon>
        <taxon>Pseudomonadati</taxon>
        <taxon>Pseudomonadota</taxon>
        <taxon>Gammaproteobacteria</taxon>
        <taxon>Lysobacterales</taxon>
        <taxon>Lysobacteraceae</taxon>
        <taxon>Pseudomarimonas</taxon>
    </lineage>
</organism>
<evidence type="ECO:0000256" key="4">
    <source>
        <dbReference type="ARBA" id="ARBA00022989"/>
    </source>
</evidence>
<evidence type="ECO:0000256" key="1">
    <source>
        <dbReference type="ARBA" id="ARBA00004401"/>
    </source>
</evidence>
<proteinExistence type="inferred from homology"/>
<dbReference type="EMBL" id="JALNMH010000003">
    <property type="protein sequence ID" value="MCK7592977.1"/>
    <property type="molecule type" value="Genomic_DNA"/>
</dbReference>
<feature type="domain" description="Ancillary SecYEG translocon subunit/Cell division coordinator CpoB TPR" evidence="10">
    <location>
        <begin position="16"/>
        <end position="205"/>
    </location>
</feature>
<dbReference type="InterPro" id="IPR018704">
    <property type="entry name" value="SecYEG/CpoB_TPR"/>
</dbReference>
<name>A0ABT0GG00_9GAMM</name>
<sequence length="215" mass="22987">MSMELMDEHEQGERVRAWLRENGASIVTGIAIGIAAIGGWQWWNAKERNRALEASSQFVAMTSAVEGGDRELAAKVAEVLSAEYERTPYAVLAGLTQAELQLEAGETQAAVETLAAARAQAADPLLADFTAVRLARAQIAAGNPQAALELLEGFKRGTALNARGDALLALGRNDEAVAAYKAALEDMDETLPTRRLVELKLLDLGVNNEEDEAQG</sequence>
<keyword evidence="5 9" id="KW-0472">Membrane</keyword>
<comment type="caution">
    <text evidence="11">The sequence shown here is derived from an EMBL/GenBank/DDBJ whole genome shotgun (WGS) entry which is preliminary data.</text>
</comment>
<keyword evidence="2" id="KW-1003">Cell membrane</keyword>
<dbReference type="SUPFAM" id="SSF48452">
    <property type="entry name" value="TPR-like"/>
    <property type="match status" value="1"/>
</dbReference>
<keyword evidence="3 9" id="KW-0812">Transmembrane</keyword>